<sequence length="103" mass="11261">MRSAARRYEYRLDACGPVRGESAMAGPVSIRLDEHLRRDLEEEATARGVPLASLIRDILATAVRDARRQRIRESSARVAAYIATSAPARAMLTETGGPHSDQA</sequence>
<accession>A0A939KNZ6</accession>
<dbReference type="SUPFAM" id="SSF47598">
    <property type="entry name" value="Ribbon-helix-helix"/>
    <property type="match status" value="1"/>
</dbReference>
<gene>
    <name evidence="1" type="ORF">J2D77_13830</name>
</gene>
<name>A0A939KNZ6_9PROT</name>
<organism evidence="1 2">
    <name type="scientific">Acetobacter garciniae</name>
    <dbReference type="NCBI Taxonomy" id="2817435"/>
    <lineage>
        <taxon>Bacteria</taxon>
        <taxon>Pseudomonadati</taxon>
        <taxon>Pseudomonadota</taxon>
        <taxon>Alphaproteobacteria</taxon>
        <taxon>Acetobacterales</taxon>
        <taxon>Acetobacteraceae</taxon>
        <taxon>Acetobacter</taxon>
    </lineage>
</organism>
<keyword evidence="2" id="KW-1185">Reference proteome</keyword>
<comment type="caution">
    <text evidence="1">The sequence shown here is derived from an EMBL/GenBank/DDBJ whole genome shotgun (WGS) entry which is preliminary data.</text>
</comment>
<dbReference type="InterPro" id="IPR010985">
    <property type="entry name" value="Ribbon_hlx_hlx"/>
</dbReference>
<proteinExistence type="predicted"/>
<protein>
    <recommendedName>
        <fullName evidence="3">Ribbon-helix-helix protein CopG domain-containing protein</fullName>
    </recommendedName>
</protein>
<evidence type="ECO:0008006" key="3">
    <source>
        <dbReference type="Google" id="ProtNLM"/>
    </source>
</evidence>
<evidence type="ECO:0000313" key="2">
    <source>
        <dbReference type="Proteomes" id="UP000664073"/>
    </source>
</evidence>
<dbReference type="AlphaFoldDB" id="A0A939KNZ6"/>
<reference evidence="1" key="1">
    <citation type="submission" date="2021-03" db="EMBL/GenBank/DDBJ databases">
        <title>The complete genome sequence of Acetobacter sp. TBRC 12339.</title>
        <authorList>
            <person name="Charoenyingcharoen P."/>
            <person name="Yukphan P."/>
        </authorList>
    </citation>
    <scope>NUCLEOTIDE SEQUENCE</scope>
    <source>
        <strain evidence="1">TBRC 12339</strain>
    </source>
</reference>
<dbReference type="Proteomes" id="UP000664073">
    <property type="component" value="Unassembled WGS sequence"/>
</dbReference>
<dbReference type="EMBL" id="JAFVMH010000008">
    <property type="protein sequence ID" value="MBO1326230.1"/>
    <property type="molecule type" value="Genomic_DNA"/>
</dbReference>
<dbReference type="GO" id="GO:0006355">
    <property type="term" value="P:regulation of DNA-templated transcription"/>
    <property type="evidence" value="ECO:0007669"/>
    <property type="project" value="InterPro"/>
</dbReference>
<evidence type="ECO:0000313" key="1">
    <source>
        <dbReference type="EMBL" id="MBO1326230.1"/>
    </source>
</evidence>